<protein>
    <submittedName>
        <fullName evidence="2">Uncharacterized protein</fullName>
    </submittedName>
</protein>
<dbReference type="RefSeq" id="WP_208675222.1">
    <property type="nucleotide sequence ID" value="NZ_CP070380.1"/>
</dbReference>
<evidence type="ECO:0000256" key="1">
    <source>
        <dbReference type="SAM" id="MobiDB-lite"/>
    </source>
</evidence>
<accession>A0ABT8HA63</accession>
<gene>
    <name evidence="2" type="ORF">QYF68_07255</name>
</gene>
<organism evidence="2 3">
    <name type="scientific">Mycolicibacterium austroafricanum</name>
    <name type="common">Mycobacterium austroafricanum</name>
    <dbReference type="NCBI Taxonomy" id="39687"/>
    <lineage>
        <taxon>Bacteria</taxon>
        <taxon>Bacillati</taxon>
        <taxon>Actinomycetota</taxon>
        <taxon>Actinomycetes</taxon>
        <taxon>Mycobacteriales</taxon>
        <taxon>Mycobacteriaceae</taxon>
        <taxon>Mycolicibacterium</taxon>
    </lineage>
</organism>
<evidence type="ECO:0000313" key="2">
    <source>
        <dbReference type="EMBL" id="MDN4517626.1"/>
    </source>
</evidence>
<feature type="compositionally biased region" description="Pro residues" evidence="1">
    <location>
        <begin position="43"/>
        <end position="60"/>
    </location>
</feature>
<feature type="region of interest" description="Disordered" evidence="1">
    <location>
        <begin position="1"/>
        <end position="60"/>
    </location>
</feature>
<comment type="caution">
    <text evidence="2">The sequence shown here is derived from an EMBL/GenBank/DDBJ whole genome shotgun (WGS) entry which is preliminary data.</text>
</comment>
<keyword evidence="3" id="KW-1185">Reference proteome</keyword>
<dbReference type="EMBL" id="JAUHTC010000031">
    <property type="protein sequence ID" value="MDN4517626.1"/>
    <property type="molecule type" value="Genomic_DNA"/>
</dbReference>
<sequence>MNSTLPRDSAPTEPPERLTPAEEPERLTPTEVPERLVPDDLPEAPPGPSTTPEPGPAQRT</sequence>
<feature type="compositionally biased region" description="Basic and acidic residues" evidence="1">
    <location>
        <begin position="14"/>
        <end position="38"/>
    </location>
</feature>
<name>A0ABT8HA63_MYCAO</name>
<dbReference type="Proteomes" id="UP001172687">
    <property type="component" value="Unassembled WGS sequence"/>
</dbReference>
<reference evidence="2" key="1">
    <citation type="submission" date="2023-07" db="EMBL/GenBank/DDBJ databases">
        <title>Degradation of tert-butanol by M. austroafricanum TBA100.</title>
        <authorList>
            <person name="Helbich S."/>
            <person name="Vainshtein Y."/>
        </authorList>
    </citation>
    <scope>NUCLEOTIDE SEQUENCE</scope>
    <source>
        <strain evidence="2">TBA100</strain>
    </source>
</reference>
<evidence type="ECO:0000313" key="3">
    <source>
        <dbReference type="Proteomes" id="UP001172687"/>
    </source>
</evidence>
<proteinExistence type="predicted"/>